<dbReference type="PANTHER" id="PTHR11895:SF7">
    <property type="entry name" value="GLUTAMYL-TRNA(GLN) AMIDOTRANSFERASE SUBUNIT A, MITOCHONDRIAL"/>
    <property type="match status" value="1"/>
</dbReference>
<evidence type="ECO:0000313" key="4">
    <source>
        <dbReference type="Proteomes" id="UP000664761"/>
    </source>
</evidence>
<protein>
    <submittedName>
        <fullName evidence="3">Amidase</fullName>
    </submittedName>
</protein>
<sequence length="458" mass="48568">MRKELSVEKSWTVSSQSKAMAAGDVSAMELANVALGLAADKTVLNAIVSLDPEIVRQQAAASDVRRKSGKLLSEIDGVCIAVKDNFWTKDYPTTACSNAAPIYPENVDSSVVEKLRSAGAVIFAKTNMHEWAYGATNGTSSIGPTRNPHNVEHITGGSSGGSAAVVAAGIVPAALGSDTGGSVRIPSGACGIYGFKPSYGRASRHGVLPLSWSLDAPGLMATTLHDLELLLPYFIGADQADRTTIHSKPYTSGKTIEHPRLVNLVGTGLERSEEVDATLNHALRQVQAFAEIHTGEIPDLGSYFAAWEAILHAEATSFHAEQLANDPSGYSSVTRSHLEAGKLLSATELLKAQQLRTEFCRAIDELLKNADALVLPTLPVTAPKLGEDWQEFGNLRVTSQDSMTWFCWLGNLAGLPCLSIPCGLSSAGLPVGMMLMGCAGEDEKLFNAARKLDLAINP</sequence>
<dbReference type="Gene3D" id="3.90.1300.10">
    <property type="entry name" value="Amidase signature (AS) domain"/>
    <property type="match status" value="1"/>
</dbReference>
<name>A0ABS3F354_9PROT</name>
<dbReference type="SUPFAM" id="SSF75304">
    <property type="entry name" value="Amidase signature (AS) enzymes"/>
    <property type="match status" value="1"/>
</dbReference>
<accession>A0ABS3F354</accession>
<dbReference type="RefSeq" id="WP_207041973.1">
    <property type="nucleotide sequence ID" value="NZ_JAFLNC010000001.1"/>
</dbReference>
<dbReference type="Pfam" id="PF01425">
    <property type="entry name" value="Amidase"/>
    <property type="match status" value="1"/>
</dbReference>
<keyword evidence="4" id="KW-1185">Reference proteome</keyword>
<dbReference type="InterPro" id="IPR036928">
    <property type="entry name" value="AS_sf"/>
</dbReference>
<reference evidence="3 4" key="1">
    <citation type="submission" date="2021-03" db="EMBL/GenBank/DDBJ databases">
        <title>Sneathiella sp. CAU 1612 isolated from Kang Won-do.</title>
        <authorList>
            <person name="Kim W."/>
        </authorList>
    </citation>
    <scope>NUCLEOTIDE SEQUENCE [LARGE SCALE GENOMIC DNA]</scope>
    <source>
        <strain evidence="3 4">CAU 1612</strain>
    </source>
</reference>
<comment type="caution">
    <text evidence="3">The sequence shown here is derived from an EMBL/GenBank/DDBJ whole genome shotgun (WGS) entry which is preliminary data.</text>
</comment>
<evidence type="ECO:0000313" key="3">
    <source>
        <dbReference type="EMBL" id="MBO0332531.1"/>
    </source>
</evidence>
<dbReference type="Proteomes" id="UP000664761">
    <property type="component" value="Unassembled WGS sequence"/>
</dbReference>
<evidence type="ECO:0000259" key="2">
    <source>
        <dbReference type="Pfam" id="PF01425"/>
    </source>
</evidence>
<evidence type="ECO:0000256" key="1">
    <source>
        <dbReference type="ARBA" id="ARBA00009199"/>
    </source>
</evidence>
<dbReference type="PROSITE" id="PS00571">
    <property type="entry name" value="AMIDASES"/>
    <property type="match status" value="1"/>
</dbReference>
<dbReference type="InterPro" id="IPR020556">
    <property type="entry name" value="Amidase_CS"/>
</dbReference>
<dbReference type="InterPro" id="IPR023631">
    <property type="entry name" value="Amidase_dom"/>
</dbReference>
<proteinExistence type="inferred from homology"/>
<organism evidence="3 4">
    <name type="scientific">Sneathiella sedimenti</name>
    <dbReference type="NCBI Taxonomy" id="2816034"/>
    <lineage>
        <taxon>Bacteria</taxon>
        <taxon>Pseudomonadati</taxon>
        <taxon>Pseudomonadota</taxon>
        <taxon>Alphaproteobacteria</taxon>
        <taxon>Sneathiellales</taxon>
        <taxon>Sneathiellaceae</taxon>
        <taxon>Sneathiella</taxon>
    </lineage>
</organism>
<dbReference type="EMBL" id="JAFLNC010000001">
    <property type="protein sequence ID" value="MBO0332531.1"/>
    <property type="molecule type" value="Genomic_DNA"/>
</dbReference>
<feature type="domain" description="Amidase" evidence="2">
    <location>
        <begin position="41"/>
        <end position="445"/>
    </location>
</feature>
<dbReference type="InterPro" id="IPR000120">
    <property type="entry name" value="Amidase"/>
</dbReference>
<gene>
    <name evidence="3" type="ORF">J0X12_02830</name>
</gene>
<comment type="similarity">
    <text evidence="1">Belongs to the amidase family.</text>
</comment>
<dbReference type="PANTHER" id="PTHR11895">
    <property type="entry name" value="TRANSAMIDASE"/>
    <property type="match status" value="1"/>
</dbReference>